<evidence type="ECO:0008006" key="4">
    <source>
        <dbReference type="Google" id="ProtNLM"/>
    </source>
</evidence>
<feature type="compositionally biased region" description="Basic and acidic residues" evidence="1">
    <location>
        <begin position="30"/>
        <end position="52"/>
    </location>
</feature>
<evidence type="ECO:0000313" key="3">
    <source>
        <dbReference type="Proteomes" id="UP000002279"/>
    </source>
</evidence>
<feature type="region of interest" description="Disordered" evidence="1">
    <location>
        <begin position="160"/>
        <end position="188"/>
    </location>
</feature>
<dbReference type="InParanoid" id="A0A6I8NGM5"/>
<dbReference type="Proteomes" id="UP000002279">
    <property type="component" value="Chromosome 5"/>
</dbReference>
<reference evidence="2" key="2">
    <citation type="submission" date="2025-08" db="UniProtKB">
        <authorList>
            <consortium name="Ensembl"/>
        </authorList>
    </citation>
    <scope>IDENTIFICATION</scope>
    <source>
        <strain evidence="2">Glennie</strain>
    </source>
</reference>
<feature type="compositionally biased region" description="Low complexity" evidence="1">
    <location>
        <begin position="508"/>
        <end position="519"/>
    </location>
</feature>
<dbReference type="AlphaFoldDB" id="A0A6I8NGM5"/>
<feature type="compositionally biased region" description="Basic residues" evidence="1">
    <location>
        <begin position="269"/>
        <end position="279"/>
    </location>
</feature>
<organism evidence="2 3">
    <name type="scientific">Ornithorhynchus anatinus</name>
    <name type="common">Duckbill platypus</name>
    <dbReference type="NCBI Taxonomy" id="9258"/>
    <lineage>
        <taxon>Eukaryota</taxon>
        <taxon>Metazoa</taxon>
        <taxon>Chordata</taxon>
        <taxon>Craniata</taxon>
        <taxon>Vertebrata</taxon>
        <taxon>Euteleostomi</taxon>
        <taxon>Mammalia</taxon>
        <taxon>Monotremata</taxon>
        <taxon>Ornithorhynchidae</taxon>
        <taxon>Ornithorhynchus</taxon>
    </lineage>
</organism>
<feature type="region of interest" description="Disordered" evidence="1">
    <location>
        <begin position="360"/>
        <end position="437"/>
    </location>
</feature>
<feature type="compositionally biased region" description="Gly residues" evidence="1">
    <location>
        <begin position="163"/>
        <end position="172"/>
    </location>
</feature>
<dbReference type="Bgee" id="ENSOANG00000044847">
    <property type="expression patterns" value="Expressed in heart and 4 other cell types or tissues"/>
</dbReference>
<reference evidence="2" key="3">
    <citation type="submission" date="2025-09" db="UniProtKB">
        <authorList>
            <consortium name="Ensembl"/>
        </authorList>
    </citation>
    <scope>IDENTIFICATION</scope>
    <source>
        <strain evidence="2">Glennie</strain>
    </source>
</reference>
<name>A0A6I8NGM5_ORNAN</name>
<reference evidence="2 3" key="1">
    <citation type="journal article" date="2008" name="Nature">
        <title>Genome analysis of the platypus reveals unique signatures of evolution.</title>
        <authorList>
            <person name="Warren W.C."/>
            <person name="Hillier L.W."/>
            <person name="Marshall Graves J.A."/>
            <person name="Birney E."/>
            <person name="Ponting C.P."/>
            <person name="Grutzner F."/>
            <person name="Belov K."/>
            <person name="Miller W."/>
            <person name="Clarke L."/>
            <person name="Chinwalla A.T."/>
            <person name="Yang S.P."/>
            <person name="Heger A."/>
            <person name="Locke D.P."/>
            <person name="Miethke P."/>
            <person name="Waters P.D."/>
            <person name="Veyrunes F."/>
            <person name="Fulton L."/>
            <person name="Fulton B."/>
            <person name="Graves T."/>
            <person name="Wallis J."/>
            <person name="Puente X.S."/>
            <person name="Lopez-Otin C."/>
            <person name="Ordonez G.R."/>
            <person name="Eichler E.E."/>
            <person name="Chen L."/>
            <person name="Cheng Z."/>
            <person name="Deakin J.E."/>
            <person name="Alsop A."/>
            <person name="Thompson K."/>
            <person name="Kirby P."/>
            <person name="Papenfuss A.T."/>
            <person name="Wakefield M.J."/>
            <person name="Olender T."/>
            <person name="Lancet D."/>
            <person name="Huttley G.A."/>
            <person name="Smit A.F."/>
            <person name="Pask A."/>
            <person name="Temple-Smith P."/>
            <person name="Batzer M.A."/>
            <person name="Walker J.A."/>
            <person name="Konkel M.K."/>
            <person name="Harris R.S."/>
            <person name="Whittington C.M."/>
            <person name="Wong E.S."/>
            <person name="Gemmell N.J."/>
            <person name="Buschiazzo E."/>
            <person name="Vargas Jentzsch I.M."/>
            <person name="Merkel A."/>
            <person name="Schmitz J."/>
            <person name="Zemann A."/>
            <person name="Churakov G."/>
            <person name="Kriegs J.O."/>
            <person name="Brosius J."/>
            <person name="Murchison E.P."/>
            <person name="Sachidanandam R."/>
            <person name="Smith C."/>
            <person name="Hannon G.J."/>
            <person name="Tsend-Ayush E."/>
            <person name="McMillan D."/>
            <person name="Attenborough R."/>
            <person name="Rens W."/>
            <person name="Ferguson-Smith M."/>
            <person name="Lefevre C.M."/>
            <person name="Sharp J.A."/>
            <person name="Nicholas K.R."/>
            <person name="Ray D.A."/>
            <person name="Kube M."/>
            <person name="Reinhardt R."/>
            <person name="Pringle T.H."/>
            <person name="Taylor J."/>
            <person name="Jones R.C."/>
            <person name="Nixon B."/>
            <person name="Dacheux J.L."/>
            <person name="Niwa H."/>
            <person name="Sekita Y."/>
            <person name="Huang X."/>
            <person name="Stark A."/>
            <person name="Kheradpour P."/>
            <person name="Kellis M."/>
            <person name="Flicek P."/>
            <person name="Chen Y."/>
            <person name="Webber C."/>
            <person name="Hardison R."/>
            <person name="Nelson J."/>
            <person name="Hallsworth-Pepin K."/>
            <person name="Delehaunty K."/>
            <person name="Markovic C."/>
            <person name="Minx P."/>
            <person name="Feng Y."/>
            <person name="Kremitzki C."/>
            <person name="Mitreva M."/>
            <person name="Glasscock J."/>
            <person name="Wylie T."/>
            <person name="Wohldmann P."/>
            <person name="Thiru P."/>
            <person name="Nhan M.N."/>
            <person name="Pohl C.S."/>
            <person name="Smith S.M."/>
            <person name="Hou S."/>
            <person name="Nefedov M."/>
            <person name="de Jong P.J."/>
            <person name="Renfree M.B."/>
            <person name="Mardis E.R."/>
            <person name="Wilson R.K."/>
        </authorList>
    </citation>
    <scope>NUCLEOTIDE SEQUENCE [LARGE SCALE GENOMIC DNA]</scope>
    <source>
        <strain evidence="2 3">Glennie</strain>
    </source>
</reference>
<accession>A0A6I8NGM5</accession>
<dbReference type="InterPro" id="IPR036860">
    <property type="entry name" value="SH2_dom_sf"/>
</dbReference>
<feature type="compositionally biased region" description="Low complexity" evidence="1">
    <location>
        <begin position="530"/>
        <end position="539"/>
    </location>
</feature>
<evidence type="ECO:0000313" key="2">
    <source>
        <dbReference type="Ensembl" id="ENSOANP00000040237.1"/>
    </source>
</evidence>
<feature type="region of interest" description="Disordered" evidence="1">
    <location>
        <begin position="457"/>
        <end position="549"/>
    </location>
</feature>
<sequence length="549" mass="56131">MPFLRAGGPGGSGPGRCFQRRVCEPVTPRAAEEGPHPQEEGPGAPRDEERPDMALANGMGEAPPAPLVRLQRSRGLWQLPDLEPCQAAQLLAPQPPGSFVVTGTAESCVLSLRTDSLPGAVGTYRVLETPAGVSLDTSQLSFPDLPQLLAFLSSSRYREQRWKGGGRPGTGPSGSASDPFNPPGTSCLGLCSSRREPWRLLSWTQGRGPRMAGGGPGPPRRAPSGSRTPAGPCTWSTPCSWRSGRRPRRTGCGRPPGPVGTWGAEARSRVRGQHLRRGRGLGPGRPGPSRGGEGWEAGGRDWGWGTDAPVSPRRAGKGRELGLGWEVRGFPPLGAGGGCRNPPGGRWEAGMIGTLRRAVGAAGTPGPLQQAVGTPGSLRQGTGGRAPSDSNQPSCPPLSVSVSVSPGSLLAPSLGRVHPLPQPPAHPHAPSGHAEPVPGLLDRGLCLLHAPRAGLAVSEQRGGGGRGRRGGDPAAGGSRPDPAPPPPAGLPRLPPPVGRGQRPERPGLGRAAGGPPRAGAGPGAGHLRRGAGAELRVPPAGGGRGPARL</sequence>
<feature type="region of interest" description="Disordered" evidence="1">
    <location>
        <begin position="205"/>
        <end position="317"/>
    </location>
</feature>
<protein>
    <recommendedName>
        <fullName evidence="4">SH2 domain-containing protein</fullName>
    </recommendedName>
</protein>
<feature type="compositionally biased region" description="Gly residues" evidence="1">
    <location>
        <begin position="280"/>
        <end position="302"/>
    </location>
</feature>
<dbReference type="GeneTree" id="ENSGT00940000162381"/>
<feature type="compositionally biased region" description="Low complexity" evidence="1">
    <location>
        <begin position="397"/>
        <end position="414"/>
    </location>
</feature>
<dbReference type="SUPFAM" id="SSF55550">
    <property type="entry name" value="SH2 domain"/>
    <property type="match status" value="1"/>
</dbReference>
<dbReference type="OMA" id="DEERPDM"/>
<dbReference type="Ensembl" id="ENSOANT00000049215.1">
    <property type="protein sequence ID" value="ENSOANP00000040237.1"/>
    <property type="gene ID" value="ENSOANG00000044847.1"/>
</dbReference>
<evidence type="ECO:0000256" key="1">
    <source>
        <dbReference type="SAM" id="MobiDB-lite"/>
    </source>
</evidence>
<feature type="compositionally biased region" description="Pro residues" evidence="1">
    <location>
        <begin position="481"/>
        <end position="497"/>
    </location>
</feature>
<feature type="compositionally biased region" description="Gly residues" evidence="1">
    <location>
        <begin position="540"/>
        <end position="549"/>
    </location>
</feature>
<keyword evidence="3" id="KW-1185">Reference proteome</keyword>
<feature type="region of interest" description="Disordered" evidence="1">
    <location>
        <begin position="1"/>
        <end position="65"/>
    </location>
</feature>
<proteinExistence type="predicted"/>